<protein>
    <submittedName>
        <fullName evidence="1">Uncharacterized protein</fullName>
    </submittedName>
</protein>
<geneLocation type="plasmid" evidence="1">
    <name>pLVP1401</name>
</geneLocation>
<evidence type="ECO:0000313" key="1">
    <source>
        <dbReference type="EMBL" id="CBW44153.1"/>
    </source>
</evidence>
<sequence length="88" mass="9878">MNINAINVLIEMSGSIMSPTNVLNQYRQLTDPKRKYLYSKVKPIIKKYENTWNDKTPLLVVDLGICSADNNIDPAVALMIGINKGKII</sequence>
<dbReference type="AlphaFoldDB" id="E5AK13"/>
<name>E5AK13_BACCE</name>
<dbReference type="RefSeq" id="WP_013450072.1">
    <property type="nucleotide sequence ID" value="NC_014757.1"/>
</dbReference>
<reference evidence="1" key="1">
    <citation type="submission" date="2010-08" db="EMBL/GenBank/DDBJ databases">
        <title>Diversity of serine proteases in the Bacillus cereus group.</title>
        <authorList>
            <person name="Zihlmann P."/>
            <person name="Perreten V."/>
        </authorList>
    </citation>
    <scope>NUCLEOTIDE SEQUENCE [LARGE SCALE GENOMIC DNA]</scope>
    <source>
        <strain evidence="1">VPC1401</strain>
        <plasmid evidence="1">pLVP1401</plasmid>
    </source>
</reference>
<gene>
    <name evidence="1" type="ORF">pLVP1401_02</name>
</gene>
<dbReference type="EMBL" id="FR675941">
    <property type="protein sequence ID" value="CBW44153.1"/>
    <property type="molecule type" value="Genomic_DNA"/>
</dbReference>
<organism evidence="1">
    <name type="scientific">Bacillus cereus VPC1401</name>
    <dbReference type="NCBI Taxonomy" id="870739"/>
    <lineage>
        <taxon>Bacteria</taxon>
        <taxon>Bacillati</taxon>
        <taxon>Bacillota</taxon>
        <taxon>Bacilli</taxon>
        <taxon>Bacillales</taxon>
        <taxon>Bacillaceae</taxon>
        <taxon>Bacillus</taxon>
        <taxon>Bacillus cereus group</taxon>
    </lineage>
</organism>
<keyword evidence="1" id="KW-0614">Plasmid</keyword>
<proteinExistence type="predicted"/>
<accession>E5AK13</accession>